<gene>
    <name evidence="2" type="ORF">JOQ06_011798</name>
</gene>
<feature type="compositionally biased region" description="Polar residues" evidence="1">
    <location>
        <begin position="1"/>
        <end position="12"/>
    </location>
</feature>
<organism evidence="2 3">
    <name type="scientific">Pogonophryne albipinna</name>
    <dbReference type="NCBI Taxonomy" id="1090488"/>
    <lineage>
        <taxon>Eukaryota</taxon>
        <taxon>Metazoa</taxon>
        <taxon>Chordata</taxon>
        <taxon>Craniata</taxon>
        <taxon>Vertebrata</taxon>
        <taxon>Euteleostomi</taxon>
        <taxon>Actinopterygii</taxon>
        <taxon>Neopterygii</taxon>
        <taxon>Teleostei</taxon>
        <taxon>Neoteleostei</taxon>
        <taxon>Acanthomorphata</taxon>
        <taxon>Eupercaria</taxon>
        <taxon>Perciformes</taxon>
        <taxon>Notothenioidei</taxon>
        <taxon>Pogonophryne</taxon>
    </lineage>
</organism>
<protein>
    <submittedName>
        <fullName evidence="2">Uncharacterized protein</fullName>
    </submittedName>
</protein>
<evidence type="ECO:0000256" key="1">
    <source>
        <dbReference type="SAM" id="MobiDB-lite"/>
    </source>
</evidence>
<sequence>MSDTGFGSSSGKQRLVKSERARVAEEGRMERGTEAWKRASWGKGGMGGGSKFRALSAKNNKQAFSYSNKYQASGEHGGAADKEEAWGESWRIYTEASSAPWKGAEQAVKDLQ</sequence>
<comment type="caution">
    <text evidence="2">The sequence shown here is derived from an EMBL/GenBank/DDBJ whole genome shotgun (WGS) entry which is preliminary data.</text>
</comment>
<keyword evidence="3" id="KW-1185">Reference proteome</keyword>
<evidence type="ECO:0000313" key="2">
    <source>
        <dbReference type="EMBL" id="KAJ4941926.1"/>
    </source>
</evidence>
<proteinExistence type="predicted"/>
<dbReference type="Proteomes" id="UP001219934">
    <property type="component" value="Unassembled WGS sequence"/>
</dbReference>
<reference evidence="2" key="1">
    <citation type="submission" date="2022-11" db="EMBL/GenBank/DDBJ databases">
        <title>Chromosome-level genome of Pogonophryne albipinna.</title>
        <authorList>
            <person name="Jo E."/>
        </authorList>
    </citation>
    <scope>NUCLEOTIDE SEQUENCE</scope>
    <source>
        <strain evidence="2">SGF0006</strain>
        <tissue evidence="2">Muscle</tissue>
    </source>
</reference>
<dbReference type="EMBL" id="JAPTMU010000006">
    <property type="protein sequence ID" value="KAJ4941926.1"/>
    <property type="molecule type" value="Genomic_DNA"/>
</dbReference>
<evidence type="ECO:0000313" key="3">
    <source>
        <dbReference type="Proteomes" id="UP001219934"/>
    </source>
</evidence>
<dbReference type="AlphaFoldDB" id="A0AAD6BFR3"/>
<accession>A0AAD6BFR3</accession>
<feature type="compositionally biased region" description="Basic and acidic residues" evidence="1">
    <location>
        <begin position="16"/>
        <end position="37"/>
    </location>
</feature>
<name>A0AAD6BFR3_9TELE</name>
<feature type="region of interest" description="Disordered" evidence="1">
    <location>
        <begin position="1"/>
        <end position="43"/>
    </location>
</feature>